<sequence length="350" mass="37865">MSSQPRHRPQSHSPRPLLVAVAGLALLCGTWTSSALGDCIFNSGTNQTSAIISPLPTIIPLKAASIGGVMATAFTEVGRVQWWSCWKAPYGMPALKTGLVPADGFENVYQTGVPGVGIRFGFYASSNWGPTRYPPFEAMITWPSSDPYLMPFPNYMAIEFIRTGMEVGRGTVAPFDLATEFYLGTTPMTHIPITGSNLRTTLVQNIYFTSCHNPYSDPTVDMGRPYAALVKQGQVEERPFSLTIRCDGMNATTKPPVKIYFEGNAVRDGLLRLSDEGQAGVAKGVAIELKNDNGVALPFAKERAVSLAWRNSAPDAEIYGFFGKAKYVATGGEVIPGKADAVLTYVLEYN</sequence>
<organism evidence="3 4">
    <name type="scientific">Pseudomonas paraeruginosa</name>
    <dbReference type="NCBI Taxonomy" id="2994495"/>
    <lineage>
        <taxon>Bacteria</taxon>
        <taxon>Pseudomonadati</taxon>
        <taxon>Pseudomonadota</taxon>
        <taxon>Gammaproteobacteria</taxon>
        <taxon>Pseudomonadales</taxon>
        <taxon>Pseudomonadaceae</taxon>
        <taxon>Pseudomonas</taxon>
    </lineage>
</organism>
<dbReference type="Pfam" id="PF00419">
    <property type="entry name" value="Fimbrial"/>
    <property type="match status" value="1"/>
</dbReference>
<feature type="domain" description="Fimbrial-type adhesion" evidence="1">
    <location>
        <begin position="209"/>
        <end position="349"/>
    </location>
</feature>
<dbReference type="Proteomes" id="UP000238390">
    <property type="component" value="Chromosome"/>
</dbReference>
<accession>A0A2R3IQL4</accession>
<dbReference type="Pfam" id="PF22003">
    <property type="entry name" value="MrkDrd"/>
    <property type="match status" value="1"/>
</dbReference>
<evidence type="ECO:0000313" key="3">
    <source>
        <dbReference type="EMBL" id="AVK04206.1"/>
    </source>
</evidence>
<keyword evidence="4" id="KW-1185">Reference proteome</keyword>
<evidence type="ECO:0000259" key="1">
    <source>
        <dbReference type="Pfam" id="PF00419"/>
    </source>
</evidence>
<dbReference type="PANTHER" id="PTHR33420">
    <property type="entry name" value="FIMBRIAL SUBUNIT ELFA-RELATED"/>
    <property type="match status" value="1"/>
</dbReference>
<proteinExistence type="predicted"/>
<dbReference type="Gene3D" id="2.60.40.3310">
    <property type="match status" value="1"/>
</dbReference>
<dbReference type="GO" id="GO:0009289">
    <property type="term" value="C:pilus"/>
    <property type="evidence" value="ECO:0007669"/>
    <property type="project" value="InterPro"/>
</dbReference>
<dbReference type="InterPro" id="IPR000259">
    <property type="entry name" value="Adhesion_dom_fimbrial"/>
</dbReference>
<gene>
    <name evidence="3" type="ORF">CSB93_0909</name>
</gene>
<dbReference type="Gene3D" id="2.60.40.1090">
    <property type="entry name" value="Fimbrial-type adhesion domain"/>
    <property type="match status" value="1"/>
</dbReference>
<dbReference type="AlphaFoldDB" id="A0A2R3IQL4"/>
<dbReference type="InterPro" id="IPR008966">
    <property type="entry name" value="Adhesion_dom_sf"/>
</dbReference>
<name>A0A2R3IQL4_9PSED</name>
<dbReference type="PANTHER" id="PTHR33420:SF4">
    <property type="entry name" value="FIMBRIAL-LIKE PROTEIN FIMF"/>
    <property type="match status" value="1"/>
</dbReference>
<dbReference type="EMBL" id="CP027169">
    <property type="protein sequence ID" value="AVK04206.1"/>
    <property type="molecule type" value="Genomic_DNA"/>
</dbReference>
<dbReference type="InterPro" id="IPR050263">
    <property type="entry name" value="Bact_Fimbrial_Adh_Pro"/>
</dbReference>
<evidence type="ECO:0000259" key="2">
    <source>
        <dbReference type="Pfam" id="PF22003"/>
    </source>
</evidence>
<dbReference type="SUPFAM" id="SSF49401">
    <property type="entry name" value="Bacterial adhesins"/>
    <property type="match status" value="1"/>
</dbReference>
<dbReference type="RefSeq" id="WP_123809519.1">
    <property type="nucleotide sequence ID" value="NZ_CP027169.1"/>
</dbReference>
<feature type="domain" description="MrkD-like receptor binding" evidence="2">
    <location>
        <begin position="96"/>
        <end position="186"/>
    </location>
</feature>
<evidence type="ECO:0000313" key="4">
    <source>
        <dbReference type="Proteomes" id="UP000238390"/>
    </source>
</evidence>
<reference evidence="3 4" key="1">
    <citation type="submission" date="2018-02" db="EMBL/GenBank/DDBJ databases">
        <title>FDA/CDC Antimicrobial Resistant Isolate Bank Genome Sequencing.</title>
        <authorList>
            <person name="Benahmed F.H."/>
            <person name="Lutgring J.D."/>
            <person name="Yoo B."/>
            <person name="Machado M."/>
            <person name="Brown A."/>
            <person name="McAllister G."/>
            <person name="Perry A."/>
            <person name="Halpin A.L."/>
            <person name="Vavikolanu K."/>
            <person name="Ott S."/>
            <person name="Zhao X."/>
            <person name="Tallon L.J."/>
            <person name="Sadzewicz L."/>
            <person name="Aluvathingal J."/>
            <person name="Nadendla S."/>
            <person name="Voskania-kordi A."/>
            <person name="Simonyan V."/>
            <person name="Patel J."/>
            <person name="Shawar R.M."/>
        </authorList>
    </citation>
    <scope>NUCLEOTIDE SEQUENCE [LARGE SCALE GENOMIC DNA]</scope>
    <source>
        <strain evidence="3 4">AR_0356</strain>
    </source>
</reference>
<protein>
    <submittedName>
        <fullName evidence="3">Fimbrial family protein</fullName>
    </submittedName>
</protein>
<dbReference type="GO" id="GO:0043709">
    <property type="term" value="P:cell adhesion involved in single-species biofilm formation"/>
    <property type="evidence" value="ECO:0007669"/>
    <property type="project" value="TreeGrafter"/>
</dbReference>
<dbReference type="InterPro" id="IPR036937">
    <property type="entry name" value="Adhesion_dom_fimbrial_sf"/>
</dbReference>
<dbReference type="InterPro" id="IPR054160">
    <property type="entry name" value="MrkD_recept-bd"/>
</dbReference>